<feature type="signal peptide" evidence="2">
    <location>
        <begin position="1"/>
        <end position="25"/>
    </location>
</feature>
<reference evidence="3 4" key="1">
    <citation type="submission" date="2023-08" db="EMBL/GenBank/DDBJ databases">
        <authorList>
            <person name="Girao M."/>
            <person name="Carvalho M.F."/>
        </authorList>
    </citation>
    <scope>NUCLEOTIDE SEQUENCE [LARGE SCALE GENOMIC DNA]</scope>
    <source>
        <strain evidence="3 4">CC-R104</strain>
    </source>
</reference>
<evidence type="ECO:0008006" key="5">
    <source>
        <dbReference type="Google" id="ProtNLM"/>
    </source>
</evidence>
<name>A0ABU7JTQ9_9NOCA</name>
<feature type="chain" id="PRO_5045726711" description="Lipoprotein" evidence="2">
    <location>
        <begin position="26"/>
        <end position="204"/>
    </location>
</feature>
<organism evidence="3 4">
    <name type="scientific">Rhodococcus chondri</name>
    <dbReference type="NCBI Taxonomy" id="3065941"/>
    <lineage>
        <taxon>Bacteria</taxon>
        <taxon>Bacillati</taxon>
        <taxon>Actinomycetota</taxon>
        <taxon>Actinomycetes</taxon>
        <taxon>Mycobacteriales</taxon>
        <taxon>Nocardiaceae</taxon>
        <taxon>Rhodococcus</taxon>
    </lineage>
</organism>
<keyword evidence="4" id="KW-1185">Reference proteome</keyword>
<evidence type="ECO:0000256" key="1">
    <source>
        <dbReference type="SAM" id="MobiDB-lite"/>
    </source>
</evidence>
<dbReference type="EMBL" id="JAUZMZ010000081">
    <property type="protein sequence ID" value="MEE2033409.1"/>
    <property type="molecule type" value="Genomic_DNA"/>
</dbReference>
<feature type="compositionally biased region" description="Low complexity" evidence="1">
    <location>
        <begin position="33"/>
        <end position="73"/>
    </location>
</feature>
<dbReference type="PROSITE" id="PS51257">
    <property type="entry name" value="PROKAR_LIPOPROTEIN"/>
    <property type="match status" value="1"/>
</dbReference>
<evidence type="ECO:0000313" key="3">
    <source>
        <dbReference type="EMBL" id="MEE2033409.1"/>
    </source>
</evidence>
<dbReference type="RefSeq" id="WP_330152814.1">
    <property type="nucleotide sequence ID" value="NZ_JAUZMZ010000081.1"/>
</dbReference>
<protein>
    <recommendedName>
        <fullName evidence="5">Lipoprotein</fullName>
    </recommendedName>
</protein>
<comment type="caution">
    <text evidence="3">The sequence shown here is derived from an EMBL/GenBank/DDBJ whole genome shotgun (WGS) entry which is preliminary data.</text>
</comment>
<sequence length="204" mass="20421">MIVRVSSAAAVAAAALLLAGCGGSADGSEADTVAEATTTTTAATTTTVEPAPTSPSTTTVAPSTTPEPTETIAPPTTLVDVEYEQNESYYFTSPDGQFQCGIVQLPSRTEAGCEGVTDPVPPRPDNCVVNWGHGIRVQDTGPGTFLCSGGPVYLPVEGAAPALPAGSSLSELGYTCTTTAADVTCANDATGHGFTVAAGSNETF</sequence>
<gene>
    <name evidence="3" type="ORF">Q8814_15005</name>
</gene>
<evidence type="ECO:0000313" key="4">
    <source>
        <dbReference type="Proteomes" id="UP001331936"/>
    </source>
</evidence>
<proteinExistence type="predicted"/>
<keyword evidence="2" id="KW-0732">Signal</keyword>
<accession>A0ABU7JTQ9</accession>
<feature type="region of interest" description="Disordered" evidence="1">
    <location>
        <begin position="25"/>
        <end position="73"/>
    </location>
</feature>
<dbReference type="Proteomes" id="UP001331936">
    <property type="component" value="Unassembled WGS sequence"/>
</dbReference>
<evidence type="ECO:0000256" key="2">
    <source>
        <dbReference type="SAM" id="SignalP"/>
    </source>
</evidence>